<dbReference type="CDD" id="cd03467">
    <property type="entry name" value="Rieske"/>
    <property type="match status" value="1"/>
</dbReference>
<dbReference type="InterPro" id="IPR005805">
    <property type="entry name" value="Rieske_Fe-S_prot_C"/>
</dbReference>
<dbReference type="PRINTS" id="PR00162">
    <property type="entry name" value="RIESKE"/>
</dbReference>
<evidence type="ECO:0000256" key="3">
    <source>
        <dbReference type="ARBA" id="ARBA00023004"/>
    </source>
</evidence>
<name>A0A1M5RGF6_9FLAO</name>
<keyword evidence="1" id="KW-0001">2Fe-2S</keyword>
<keyword evidence="9" id="KW-0223">Dioxygenase</keyword>
<feature type="signal peptide" evidence="7">
    <location>
        <begin position="1"/>
        <end position="30"/>
    </location>
</feature>
<keyword evidence="3" id="KW-0408">Iron</keyword>
<dbReference type="PANTHER" id="PTHR10134">
    <property type="entry name" value="CYTOCHROME B-C1 COMPLEX SUBUNIT RIESKE, MITOCHONDRIAL"/>
    <property type="match status" value="1"/>
</dbReference>
<dbReference type="AlphaFoldDB" id="A0A1M5RGF6"/>
<evidence type="ECO:0000313" key="9">
    <source>
        <dbReference type="EMBL" id="SHH24853.1"/>
    </source>
</evidence>
<gene>
    <name evidence="9" type="ORF">SAMN05421866_2366</name>
</gene>
<dbReference type="OrthoDB" id="165343at2"/>
<dbReference type="GO" id="GO:0016020">
    <property type="term" value="C:membrane"/>
    <property type="evidence" value="ECO:0007669"/>
    <property type="project" value="InterPro"/>
</dbReference>
<dbReference type="InterPro" id="IPR014349">
    <property type="entry name" value="Rieske_Fe-S_prot"/>
</dbReference>
<proteinExistence type="predicted"/>
<evidence type="ECO:0000256" key="6">
    <source>
        <dbReference type="ARBA" id="ARBA00034078"/>
    </source>
</evidence>
<dbReference type="Pfam" id="PF00355">
    <property type="entry name" value="Rieske"/>
    <property type="match status" value="1"/>
</dbReference>
<dbReference type="SUPFAM" id="SSF50022">
    <property type="entry name" value="ISP domain"/>
    <property type="match status" value="1"/>
</dbReference>
<evidence type="ECO:0000256" key="4">
    <source>
        <dbReference type="ARBA" id="ARBA00023014"/>
    </source>
</evidence>
<keyword evidence="4" id="KW-0411">Iron-sulfur</keyword>
<evidence type="ECO:0000256" key="5">
    <source>
        <dbReference type="ARBA" id="ARBA00023157"/>
    </source>
</evidence>
<comment type="cofactor">
    <cofactor evidence="6">
        <name>[2Fe-2S] cluster</name>
        <dbReference type="ChEBI" id="CHEBI:190135"/>
    </cofactor>
</comment>
<dbReference type="GO" id="GO:0051213">
    <property type="term" value="F:dioxygenase activity"/>
    <property type="evidence" value="ECO:0007669"/>
    <property type="project" value="UniProtKB-KW"/>
</dbReference>
<evidence type="ECO:0000256" key="2">
    <source>
        <dbReference type="ARBA" id="ARBA00022723"/>
    </source>
</evidence>
<dbReference type="GO" id="GO:0051537">
    <property type="term" value="F:2 iron, 2 sulfur cluster binding"/>
    <property type="evidence" value="ECO:0007669"/>
    <property type="project" value="UniProtKB-KW"/>
</dbReference>
<reference evidence="10" key="1">
    <citation type="submission" date="2016-11" db="EMBL/GenBank/DDBJ databases">
        <authorList>
            <person name="Varghese N."/>
            <person name="Submissions S."/>
        </authorList>
    </citation>
    <scope>NUCLEOTIDE SEQUENCE [LARGE SCALE GENOMIC DNA]</scope>
    <source>
        <strain evidence="10">DSM 19055</strain>
    </source>
</reference>
<dbReference type="InterPro" id="IPR036922">
    <property type="entry name" value="Rieske_2Fe-2S_sf"/>
</dbReference>
<evidence type="ECO:0000313" key="10">
    <source>
        <dbReference type="Proteomes" id="UP000184047"/>
    </source>
</evidence>
<feature type="domain" description="Rieske" evidence="8">
    <location>
        <begin position="50"/>
        <end position="142"/>
    </location>
</feature>
<dbReference type="STRING" id="421058.SAMN05421866_2366"/>
<dbReference type="GO" id="GO:0046872">
    <property type="term" value="F:metal ion binding"/>
    <property type="evidence" value="ECO:0007669"/>
    <property type="project" value="UniProtKB-KW"/>
</dbReference>
<protein>
    <submittedName>
        <fullName evidence="9">Ferredoxin subunit of nitrite reductase or a ring-hydroxylating dioxygenase</fullName>
    </submittedName>
</protein>
<accession>A0A1M5RGF6</accession>
<feature type="chain" id="PRO_5013064785" evidence="7">
    <location>
        <begin position="31"/>
        <end position="147"/>
    </location>
</feature>
<evidence type="ECO:0000259" key="8">
    <source>
        <dbReference type="PROSITE" id="PS51296"/>
    </source>
</evidence>
<keyword evidence="7" id="KW-0732">Signal</keyword>
<organism evidence="9 10">
    <name type="scientific">Chryseobacterium oranimense</name>
    <dbReference type="NCBI Taxonomy" id="421058"/>
    <lineage>
        <taxon>Bacteria</taxon>
        <taxon>Pseudomonadati</taxon>
        <taxon>Bacteroidota</taxon>
        <taxon>Flavobacteriia</taxon>
        <taxon>Flavobacteriales</taxon>
        <taxon>Weeksellaceae</taxon>
        <taxon>Chryseobacterium group</taxon>
        <taxon>Chryseobacterium</taxon>
    </lineage>
</organism>
<evidence type="ECO:0000256" key="1">
    <source>
        <dbReference type="ARBA" id="ARBA00022714"/>
    </source>
</evidence>
<sequence>MDRKKFIKQCGFACISSSIAMLLLESCASAKTVTGNIIDTDMVVPLDSFLTGNNKTDFKKYIVVEHPQLKYPICVFRFSNDEYAALLMQCTHQGAELQVFGDRLQCPAHGSEFDNKGNVQNGPADTHLRSFPTFIANNQIKISLKNV</sequence>
<dbReference type="EMBL" id="FQWT01000003">
    <property type="protein sequence ID" value="SHH24853.1"/>
    <property type="molecule type" value="Genomic_DNA"/>
</dbReference>
<keyword evidence="9" id="KW-0560">Oxidoreductase</keyword>
<keyword evidence="10" id="KW-1185">Reference proteome</keyword>
<dbReference type="Gene3D" id="2.102.10.10">
    <property type="entry name" value="Rieske [2Fe-2S] iron-sulphur domain"/>
    <property type="match status" value="1"/>
</dbReference>
<dbReference type="PROSITE" id="PS51296">
    <property type="entry name" value="RIESKE"/>
    <property type="match status" value="1"/>
</dbReference>
<dbReference type="Proteomes" id="UP000184047">
    <property type="component" value="Unassembled WGS sequence"/>
</dbReference>
<dbReference type="RefSeq" id="WP_073063076.1">
    <property type="nucleotide sequence ID" value="NZ_FQWT01000003.1"/>
</dbReference>
<evidence type="ECO:0000256" key="7">
    <source>
        <dbReference type="SAM" id="SignalP"/>
    </source>
</evidence>
<keyword evidence="5" id="KW-1015">Disulfide bond</keyword>
<dbReference type="InterPro" id="IPR017941">
    <property type="entry name" value="Rieske_2Fe-2S"/>
</dbReference>
<keyword evidence="2" id="KW-0479">Metal-binding</keyword>